<gene>
    <name evidence="4" type="primary">wipi1_0</name>
    <name evidence="4" type="ORF">N1851_016176</name>
</gene>
<dbReference type="InterPro" id="IPR048720">
    <property type="entry name" value="PROPPIN"/>
</dbReference>
<dbReference type="Pfam" id="PF21032">
    <property type="entry name" value="PROPPIN"/>
    <property type="match status" value="2"/>
</dbReference>
<dbReference type="SUPFAM" id="SSF50978">
    <property type="entry name" value="WD40 repeat-like"/>
    <property type="match status" value="1"/>
</dbReference>
<dbReference type="Proteomes" id="UP001174136">
    <property type="component" value="Unassembled WGS sequence"/>
</dbReference>
<dbReference type="EMBL" id="JAOPHQ010002924">
    <property type="protein sequence ID" value="KAK0144933.1"/>
    <property type="molecule type" value="Genomic_DNA"/>
</dbReference>
<evidence type="ECO:0000256" key="1">
    <source>
        <dbReference type="ARBA" id="ARBA00022574"/>
    </source>
</evidence>
<comment type="caution">
    <text evidence="4">The sequence shown here is derived from an EMBL/GenBank/DDBJ whole genome shotgun (WGS) entry which is preliminary data.</text>
</comment>
<evidence type="ECO:0000256" key="2">
    <source>
        <dbReference type="ARBA" id="ARBA00022737"/>
    </source>
</evidence>
<organism evidence="4 5">
    <name type="scientific">Merluccius polli</name>
    <name type="common">Benguela hake</name>
    <name type="synonym">Merluccius cadenati</name>
    <dbReference type="NCBI Taxonomy" id="89951"/>
    <lineage>
        <taxon>Eukaryota</taxon>
        <taxon>Metazoa</taxon>
        <taxon>Chordata</taxon>
        <taxon>Craniata</taxon>
        <taxon>Vertebrata</taxon>
        <taxon>Euteleostomi</taxon>
        <taxon>Actinopterygii</taxon>
        <taxon>Neopterygii</taxon>
        <taxon>Teleostei</taxon>
        <taxon>Neoteleostei</taxon>
        <taxon>Acanthomorphata</taxon>
        <taxon>Zeiogadaria</taxon>
        <taxon>Gadariae</taxon>
        <taxon>Gadiformes</taxon>
        <taxon>Gadoidei</taxon>
        <taxon>Merlucciidae</taxon>
        <taxon>Merluccius</taxon>
    </lineage>
</organism>
<name>A0AA47P202_MERPO</name>
<protein>
    <submittedName>
        <fullName evidence="4">WD repeat domain phosphoinositide-interacting protein 1</fullName>
    </submittedName>
</protein>
<dbReference type="AlphaFoldDB" id="A0AA47P202"/>
<reference evidence="4" key="1">
    <citation type="journal article" date="2023" name="Front. Mar. Sci.">
        <title>A new Merluccius polli reference genome to investigate the effects of global change in West African waters.</title>
        <authorList>
            <person name="Mateo J.L."/>
            <person name="Blanco-Fernandez C."/>
            <person name="Garcia-Vazquez E."/>
            <person name="Machado-Schiaffino G."/>
        </authorList>
    </citation>
    <scope>NUCLEOTIDE SEQUENCE</scope>
    <source>
        <strain evidence="4">C29</strain>
        <tissue evidence="4">Fin</tissue>
    </source>
</reference>
<keyword evidence="1" id="KW-0853">WD repeat</keyword>
<dbReference type="InterPro" id="IPR036322">
    <property type="entry name" value="WD40_repeat_dom_sf"/>
</dbReference>
<keyword evidence="2" id="KW-0677">Repeat</keyword>
<evidence type="ECO:0000256" key="3">
    <source>
        <dbReference type="ARBA" id="ARBA00025740"/>
    </source>
</evidence>
<accession>A0AA47P202</accession>
<evidence type="ECO:0000313" key="5">
    <source>
        <dbReference type="Proteomes" id="UP001174136"/>
    </source>
</evidence>
<comment type="similarity">
    <text evidence="3">Belongs to the WD repeat PROPPIN family.</text>
</comment>
<dbReference type="Gene3D" id="2.130.10.10">
    <property type="entry name" value="YVTN repeat-like/Quinoprotein amine dehydrogenase"/>
    <property type="match status" value="2"/>
</dbReference>
<keyword evidence="5" id="KW-1185">Reference proteome</keyword>
<sequence length="497" mass="54786">MYHKQHRTSVRDLTKADLSVEPDSEDVVGVAVVADLRTLLEVVDVHASRHGHADHHHQAAGEQTLHDGDIWAVCWEKPPHPAKWPQRNTHHQTKDNTVWVECLRCSLETQQEVLLLPRRRYDGGAGGAAALPRFTGWGTAVGYKLYSLTSVEKLDCIHDSAPGGVVSMAMPRRMNVYHFKKGTEICNYSYSHDILAVRLNRQTCGVPRRTIYIHNIKDMKLLKTLLKHRLTRLCALSVNHSNSYLAHPGSATIGEIVVYDANNLSTVTMIPAHDSPLAALAFNALGTKLASASRGYVNISSLSFSPDGQFLCTSSNTETVHIFKLEQLGITGEEVSPTWTAYVGKMFSAASSYLPTQVSGMMSQDRAFATAHLLPRAKLPRLLVVSADGQLLIYNVDPQDGENYLAVMRNSGQEVESEGSNLNVPAQACPSYAATAALPRCLLLQHSQVTVGLSSIQKPCGKKLSIYSVNDCLTRSIYQNYFSLAFLFLLIKFMKSN</sequence>
<dbReference type="PANTHER" id="PTHR11227">
    <property type="entry name" value="WD-REPEAT PROTEIN INTERACTING WITH PHOSPHOINOSIDES WIPI -RELATED"/>
    <property type="match status" value="1"/>
</dbReference>
<proteinExistence type="inferred from homology"/>
<dbReference type="InterPro" id="IPR015943">
    <property type="entry name" value="WD40/YVTN_repeat-like_dom_sf"/>
</dbReference>
<evidence type="ECO:0000313" key="4">
    <source>
        <dbReference type="EMBL" id="KAK0144933.1"/>
    </source>
</evidence>